<gene>
    <name evidence="1" type="ORF">SAMN05428953_12635</name>
</gene>
<protein>
    <recommendedName>
        <fullName evidence="3">Transposase</fullName>
    </recommendedName>
</protein>
<evidence type="ECO:0000313" key="2">
    <source>
        <dbReference type="Proteomes" id="UP000198894"/>
    </source>
</evidence>
<evidence type="ECO:0000313" key="1">
    <source>
        <dbReference type="EMBL" id="SDL06652.1"/>
    </source>
</evidence>
<evidence type="ECO:0008006" key="3">
    <source>
        <dbReference type="Google" id="ProtNLM"/>
    </source>
</evidence>
<name>A0A1G9H1D1_9HYPH</name>
<dbReference type="EMBL" id="FNEE01000026">
    <property type="protein sequence ID" value="SDL06652.1"/>
    <property type="molecule type" value="Genomic_DNA"/>
</dbReference>
<organism evidence="1 2">
    <name type="scientific">Mesorhizobium muleiense</name>
    <dbReference type="NCBI Taxonomy" id="1004279"/>
    <lineage>
        <taxon>Bacteria</taxon>
        <taxon>Pseudomonadati</taxon>
        <taxon>Pseudomonadota</taxon>
        <taxon>Alphaproteobacteria</taxon>
        <taxon>Hyphomicrobiales</taxon>
        <taxon>Phyllobacteriaceae</taxon>
        <taxon>Mesorhizobium</taxon>
    </lineage>
</organism>
<proteinExistence type="predicted"/>
<sequence>MTLTLAGRTRKFWCAAYFYRRADPSRNRAIAVAVLVQVKETTVGTVQDRAASLLREINVADQHTTYAG</sequence>
<dbReference type="RefSeq" id="WP_139172705.1">
    <property type="nucleotide sequence ID" value="NZ_FNEE01000026.1"/>
</dbReference>
<accession>A0A1G9H1D1</accession>
<dbReference type="Proteomes" id="UP000198894">
    <property type="component" value="Unassembled WGS sequence"/>
</dbReference>
<reference evidence="2" key="1">
    <citation type="submission" date="2016-10" db="EMBL/GenBank/DDBJ databases">
        <authorList>
            <person name="Varghese N."/>
            <person name="Submissions S."/>
        </authorList>
    </citation>
    <scope>NUCLEOTIDE SEQUENCE [LARGE SCALE GENOMIC DNA]</scope>
    <source>
        <strain evidence="2">CGMCC 1.11022</strain>
    </source>
</reference>
<keyword evidence="2" id="KW-1185">Reference proteome</keyword>
<dbReference type="AlphaFoldDB" id="A0A1G9H1D1"/>